<name>A0ABV6Z8L8_9HYPH</name>
<evidence type="ECO:0000256" key="1">
    <source>
        <dbReference type="SAM" id="Coils"/>
    </source>
</evidence>
<comment type="caution">
    <text evidence="3">The sequence shown here is derived from an EMBL/GenBank/DDBJ whole genome shotgun (WGS) entry which is preliminary data.</text>
</comment>
<dbReference type="NCBIfam" id="TIGR02675">
    <property type="entry name" value="tape_meas_nterm"/>
    <property type="match status" value="1"/>
</dbReference>
<organism evidence="3 4">
    <name type="scientific">Labrys neptuniae</name>
    <dbReference type="NCBI Taxonomy" id="376174"/>
    <lineage>
        <taxon>Bacteria</taxon>
        <taxon>Pseudomonadati</taxon>
        <taxon>Pseudomonadota</taxon>
        <taxon>Alphaproteobacteria</taxon>
        <taxon>Hyphomicrobiales</taxon>
        <taxon>Xanthobacteraceae</taxon>
        <taxon>Labrys</taxon>
    </lineage>
</organism>
<accession>A0ABV6Z8L8</accession>
<dbReference type="SUPFAM" id="SSF58104">
    <property type="entry name" value="Methyl-accepting chemotaxis protein (MCP) signaling domain"/>
    <property type="match status" value="1"/>
</dbReference>
<reference evidence="3 4" key="1">
    <citation type="submission" date="2024-09" db="EMBL/GenBank/DDBJ databases">
        <title>Description of Labrys sedimenti sp. nov., isolated from a diclofenac-degrading enrichment culture, and genome-based reclassification of Labrys portucalensis as a later heterotypic synonym of Labrys neptuniae.</title>
        <authorList>
            <person name="Tancsics A."/>
            <person name="Csepanyi A."/>
        </authorList>
    </citation>
    <scope>NUCLEOTIDE SEQUENCE [LARGE SCALE GENOMIC DNA]</scope>
    <source>
        <strain evidence="3 4">LMG 23412</strain>
    </source>
</reference>
<dbReference type="Gene3D" id="1.10.530.10">
    <property type="match status" value="1"/>
</dbReference>
<dbReference type="Proteomes" id="UP001595190">
    <property type="component" value="Unassembled WGS sequence"/>
</dbReference>
<proteinExistence type="predicted"/>
<gene>
    <name evidence="3" type="ORF">ACETRX_02850</name>
</gene>
<dbReference type="EMBL" id="JBHGPK010000001">
    <property type="protein sequence ID" value="MFC2248544.1"/>
    <property type="molecule type" value="Genomic_DNA"/>
</dbReference>
<feature type="coiled-coil region" evidence="1">
    <location>
        <begin position="364"/>
        <end position="391"/>
    </location>
</feature>
<dbReference type="Pfam" id="PF20155">
    <property type="entry name" value="TMP_3"/>
    <property type="match status" value="1"/>
</dbReference>
<evidence type="ECO:0000259" key="2">
    <source>
        <dbReference type="Pfam" id="PF20155"/>
    </source>
</evidence>
<evidence type="ECO:0000313" key="3">
    <source>
        <dbReference type="EMBL" id="MFC2248544.1"/>
    </source>
</evidence>
<keyword evidence="1" id="KW-0175">Coiled coil</keyword>
<feature type="domain" description="Tape measure protein N-terminal" evidence="2">
    <location>
        <begin position="99"/>
        <end position="290"/>
    </location>
</feature>
<dbReference type="InterPro" id="IPR013491">
    <property type="entry name" value="Tape_meas_N"/>
</dbReference>
<evidence type="ECO:0000313" key="4">
    <source>
        <dbReference type="Proteomes" id="UP001595190"/>
    </source>
</evidence>
<protein>
    <submittedName>
        <fullName evidence="3">Tape measure protein</fullName>
    </submittedName>
</protein>
<dbReference type="RefSeq" id="WP_394308415.1">
    <property type="nucleotide sequence ID" value="NZ_JBHGPK010000001.1"/>
</dbReference>
<sequence>MPTDVERLIVTLEASTKKYENALAKAKSQTDRQASAIDQRFKKLSQQIDSSMDRGNKSMARGFDASGMSRSFSGLAQSLRSTTGLVGIITAAVAAAGAGVVNYGDRWNAIGNRLKTAGIAVRNIGDEQSRVTSVALKAHSELEATSDLYVKMLGVSQSLGQANSSAADATQAVAQALSLAGVSADAAKGTITQLGQALGSGVLRGDEFNSIMESLGTQSPLIRSIAREFGVSANELRGLAAAGQLTSDRVFKAIVAAKPEIEALADGTVPTLSQAWTDLDTATTKWVATMVGGEEAANSVAAAMADLAKKIDGVSQAYEDAQKRRQAFDDEATLKAPQLIRDNIAEIEKQIQAEQAAGASDYYLDNLRLALQSEKDRLKEAEKVAGVKKEELATVQKITDLQQELLREAARTRGTSGHADPVQDMLDKRSRDAGLSSKEAEIAKATDDIVEAMKKAGTKLTGFALQDAARAQAEREYSLRAGVQATEAIVKSYVDRVVKAESGGDPRAKNPNSTATGVGQFIESTWIALFRKYYPQQAESMGRDAILDLRKDGNISRDLIEKYAAENAAVLQKAGVSVNEAALQLSHFLGAGDAAKVLKAAPGTPLQGLISQKSINANPSILGGGRTVDDAIAYARRRANDTRVAAGDLTADERRKQTLDEIIKKNQQDIDGLKLKGAALTQTAYQTEYLAKRQELLNEATQSGIALTPQVVASLEAEARKYAESAVAREAAQKKFDEMIDAQREFANLAVDGLTGLIDGSKDLKGALEDVLKSLIRLVLQAALLGEGPLAGLFGGSSKSGGLLGGLFGGLLGGFSGGGYTGSGGKYQPAGIVHRDEYVFDQQATKRIGVANLERLRRGLPGFANGGFVGAGLPTSFKVSAVGATSAPGLVLNMPMSFDARGASADAIPALRREMQVMRQQIRQEVPSLVLNARKRGSL</sequence>